<evidence type="ECO:0000313" key="1">
    <source>
        <dbReference type="EMBL" id="ERZ99471.1"/>
    </source>
</evidence>
<dbReference type="VEuPathDB" id="FungiDB:RhiirFUN_018195"/>
<name>U9SWJ0_RHIID</name>
<dbReference type="AlphaFoldDB" id="U9SWJ0"/>
<dbReference type="HOGENOM" id="CLU_1949969_0_0_1"/>
<dbReference type="EMBL" id="KI297939">
    <property type="protein sequence ID" value="ERZ99471.1"/>
    <property type="molecule type" value="Genomic_DNA"/>
</dbReference>
<gene>
    <name evidence="1" type="ORF">GLOINDRAFT_83550</name>
</gene>
<accession>U9SWJ0</accession>
<sequence>MSQFSTRKFLKSFTQHFHQKSRAYYKAEVLKSFLKNCKKDEYSTRLGKLAVENIYIPKSGYNDNDETLTKKARVEDKNQETIDYGNNVQHESQSSAEDNLAKEVNREINRLFTKTRRLILKRKIFRNFT</sequence>
<reference evidence="1" key="1">
    <citation type="submission" date="2013-07" db="EMBL/GenBank/DDBJ databases">
        <title>The genome of an arbuscular mycorrhizal fungus provides insights into the evolution of the oldest plant symbiosis.</title>
        <authorList>
            <consortium name="DOE Joint Genome Institute"/>
            <person name="Tisserant E."/>
            <person name="Malbreil M."/>
            <person name="Kuo A."/>
            <person name="Kohler A."/>
            <person name="Symeonidi A."/>
            <person name="Balestrini R."/>
            <person name="Charron P."/>
            <person name="Duensing N."/>
            <person name="Frei-dit-Frey N."/>
            <person name="Gianinazzi-Pearson V."/>
            <person name="Gilbert B."/>
            <person name="Handa Y."/>
            <person name="Hijri M."/>
            <person name="Kaul R."/>
            <person name="Kawaguchi M."/>
            <person name="Krajinski F."/>
            <person name="Lammers P."/>
            <person name="Lapierre D."/>
            <person name="Masclaux F.G."/>
            <person name="Murat C."/>
            <person name="Morin E."/>
            <person name="Ndikumana S."/>
            <person name="Pagni M."/>
            <person name="Petitpierre D."/>
            <person name="Requena N."/>
            <person name="Rosikiewicz P."/>
            <person name="Riley R."/>
            <person name="Saito K."/>
            <person name="San Clemente H."/>
            <person name="Shapiro H."/>
            <person name="van Tuinen D."/>
            <person name="Becard G."/>
            <person name="Bonfante P."/>
            <person name="Paszkowski U."/>
            <person name="Shachar-Hill Y."/>
            <person name="Young J.P."/>
            <person name="Sanders I.R."/>
            <person name="Henrissat B."/>
            <person name="Rensing S.A."/>
            <person name="Grigoriev I.V."/>
            <person name="Corradi N."/>
            <person name="Roux C."/>
            <person name="Martin F."/>
        </authorList>
    </citation>
    <scope>NUCLEOTIDE SEQUENCE</scope>
    <source>
        <strain evidence="1">DAOM 197198</strain>
    </source>
</reference>
<proteinExistence type="predicted"/>
<protein>
    <submittedName>
        <fullName evidence="1">Uncharacterized protein</fullName>
    </submittedName>
</protein>
<organism evidence="1">
    <name type="scientific">Rhizophagus irregularis (strain DAOM 181602 / DAOM 197198 / MUCL 43194)</name>
    <name type="common">Arbuscular mycorrhizal fungus</name>
    <name type="synonym">Glomus intraradices</name>
    <dbReference type="NCBI Taxonomy" id="747089"/>
    <lineage>
        <taxon>Eukaryota</taxon>
        <taxon>Fungi</taxon>
        <taxon>Fungi incertae sedis</taxon>
        <taxon>Mucoromycota</taxon>
        <taxon>Glomeromycotina</taxon>
        <taxon>Glomeromycetes</taxon>
        <taxon>Glomerales</taxon>
        <taxon>Glomeraceae</taxon>
        <taxon>Rhizophagus</taxon>
    </lineage>
</organism>